<dbReference type="Proteomes" id="UP001569428">
    <property type="component" value="Unassembled WGS sequence"/>
</dbReference>
<dbReference type="InterPro" id="IPR036390">
    <property type="entry name" value="WH_DNA-bd_sf"/>
</dbReference>
<evidence type="ECO:0000313" key="7">
    <source>
        <dbReference type="Proteomes" id="UP001569428"/>
    </source>
</evidence>
<dbReference type="PANTHER" id="PTHR30537:SF5">
    <property type="entry name" value="HTH-TYPE TRANSCRIPTIONAL ACTIVATOR TTDR-RELATED"/>
    <property type="match status" value="1"/>
</dbReference>
<dbReference type="PROSITE" id="PS50931">
    <property type="entry name" value="HTH_LYSR"/>
    <property type="match status" value="1"/>
</dbReference>
<feature type="domain" description="HTH lysR-type" evidence="5">
    <location>
        <begin position="3"/>
        <end position="60"/>
    </location>
</feature>
<evidence type="ECO:0000259" key="5">
    <source>
        <dbReference type="PROSITE" id="PS50931"/>
    </source>
</evidence>
<keyword evidence="2" id="KW-0805">Transcription regulation</keyword>
<evidence type="ECO:0000256" key="2">
    <source>
        <dbReference type="ARBA" id="ARBA00023015"/>
    </source>
</evidence>
<dbReference type="PANTHER" id="PTHR30537">
    <property type="entry name" value="HTH-TYPE TRANSCRIPTIONAL REGULATOR"/>
    <property type="match status" value="1"/>
</dbReference>
<dbReference type="InterPro" id="IPR036388">
    <property type="entry name" value="WH-like_DNA-bd_sf"/>
</dbReference>
<dbReference type="InterPro" id="IPR000847">
    <property type="entry name" value="LysR_HTH_N"/>
</dbReference>
<dbReference type="Gene3D" id="3.40.190.290">
    <property type="match status" value="1"/>
</dbReference>
<dbReference type="SUPFAM" id="SSF46785">
    <property type="entry name" value="Winged helix' DNA-binding domain"/>
    <property type="match status" value="1"/>
</dbReference>
<gene>
    <name evidence="6" type="ORF">ACCI49_23450</name>
</gene>
<dbReference type="Gene3D" id="1.10.10.10">
    <property type="entry name" value="Winged helix-like DNA-binding domain superfamily/Winged helix DNA-binding domain"/>
    <property type="match status" value="1"/>
</dbReference>
<keyword evidence="3" id="KW-0238">DNA-binding</keyword>
<dbReference type="Pfam" id="PF00126">
    <property type="entry name" value="HTH_1"/>
    <property type="match status" value="1"/>
</dbReference>
<reference evidence="6 7" key="1">
    <citation type="submission" date="2024-08" db="EMBL/GenBank/DDBJ databases">
        <authorList>
            <person name="Ishaq N."/>
        </authorList>
    </citation>
    <scope>NUCLEOTIDE SEQUENCE [LARGE SCALE GENOMIC DNA]</scope>
    <source>
        <strain evidence="6 7">DSM 18651</strain>
    </source>
</reference>
<dbReference type="SUPFAM" id="SSF53850">
    <property type="entry name" value="Periplasmic binding protein-like II"/>
    <property type="match status" value="1"/>
</dbReference>
<dbReference type="EMBL" id="JBGMEK010000149">
    <property type="protein sequence ID" value="MFA0813835.1"/>
    <property type="molecule type" value="Genomic_DNA"/>
</dbReference>
<comment type="similarity">
    <text evidence="1">Belongs to the LysR transcriptional regulatory family.</text>
</comment>
<proteinExistence type="inferred from homology"/>
<comment type="caution">
    <text evidence="6">The sequence shown here is derived from an EMBL/GenBank/DDBJ whole genome shotgun (WGS) entry which is preliminary data.</text>
</comment>
<evidence type="ECO:0000256" key="4">
    <source>
        <dbReference type="ARBA" id="ARBA00023163"/>
    </source>
</evidence>
<name>A0ABV4P826_9GAMM</name>
<accession>A0ABV4P826</accession>
<organism evidence="6 7">
    <name type="scientific">Microbulbifer epialgicus</name>
    <dbReference type="NCBI Taxonomy" id="393907"/>
    <lineage>
        <taxon>Bacteria</taxon>
        <taxon>Pseudomonadati</taxon>
        <taxon>Pseudomonadota</taxon>
        <taxon>Gammaproteobacteria</taxon>
        <taxon>Cellvibrionales</taxon>
        <taxon>Microbulbiferaceae</taxon>
        <taxon>Microbulbifer</taxon>
    </lineage>
</organism>
<evidence type="ECO:0000256" key="1">
    <source>
        <dbReference type="ARBA" id="ARBA00009437"/>
    </source>
</evidence>
<keyword evidence="7" id="KW-1185">Reference proteome</keyword>
<evidence type="ECO:0000313" key="6">
    <source>
        <dbReference type="EMBL" id="MFA0813835.1"/>
    </source>
</evidence>
<evidence type="ECO:0000256" key="3">
    <source>
        <dbReference type="ARBA" id="ARBA00023125"/>
    </source>
</evidence>
<protein>
    <submittedName>
        <fullName evidence="6">LysR family transcriptional regulator</fullName>
    </submittedName>
</protein>
<dbReference type="Pfam" id="PF03466">
    <property type="entry name" value="LysR_substrate"/>
    <property type="match status" value="1"/>
</dbReference>
<sequence length="290" mass="32270">MKPSLEDMQVFVAVVESRSFTTAADHLARTKSAVSQAVTRLESDLGTRLLYRSTRSLSLTEAGTHFYTHCREIRDIYDTALSDIKRSSEEISGTLTITTPLALCGPVIVPTISKLRALHPQLCVRLLADDSPMDLIESQIDLAIRVGSLDMQSAKVSKLGVLRESLYASPRYIDEKGGIPEDLMELLHWDHIANDWQGIPVLYDLTKDVKLRVMPKIRCNSLHDIIQLTELGAGLARLPDITTTQGVNSGLLEKVMLVASTPIHYMHHYSITPPAKVQKFIQILRDTLNS</sequence>
<keyword evidence="4" id="KW-0804">Transcription</keyword>
<dbReference type="InterPro" id="IPR005119">
    <property type="entry name" value="LysR_subst-bd"/>
</dbReference>
<dbReference type="InterPro" id="IPR058163">
    <property type="entry name" value="LysR-type_TF_proteobact-type"/>
</dbReference>
<dbReference type="RefSeq" id="WP_371841666.1">
    <property type="nucleotide sequence ID" value="NZ_JBGMEK010000149.1"/>
</dbReference>